<dbReference type="AlphaFoldDB" id="A0A1J5SGB8"/>
<accession>A0A1J5SGB8</accession>
<sequence>MSEQESQQALPPLLVNMQYVKDQSFEAPNAPAIFTDMQTTAPEIGIKVNVQANPVQDSLFEVSLLLNVEAKLGDKTAFILELVYGGLFTLNVPEEHVQPMLLIECPRILFPFARAIVAETTQNGGFPPLMLQPLDFVSLYRQRMEQQGPVGTA</sequence>
<dbReference type="GO" id="GO:0015031">
    <property type="term" value="P:protein transport"/>
    <property type="evidence" value="ECO:0007669"/>
    <property type="project" value="InterPro"/>
</dbReference>
<gene>
    <name evidence="1" type="primary">secB_4</name>
    <name evidence="1" type="ORF">GALL_170930</name>
</gene>
<dbReference type="PRINTS" id="PR01594">
    <property type="entry name" value="SECBCHAPRONE"/>
</dbReference>
<dbReference type="EMBL" id="MLJW01000091">
    <property type="protein sequence ID" value="OIR00756.1"/>
    <property type="molecule type" value="Genomic_DNA"/>
</dbReference>
<organism evidence="1">
    <name type="scientific">mine drainage metagenome</name>
    <dbReference type="NCBI Taxonomy" id="410659"/>
    <lineage>
        <taxon>unclassified sequences</taxon>
        <taxon>metagenomes</taxon>
        <taxon>ecological metagenomes</taxon>
    </lineage>
</organism>
<dbReference type="HAMAP" id="MF_00821">
    <property type="entry name" value="SecB"/>
    <property type="match status" value="1"/>
</dbReference>
<dbReference type="GO" id="GO:0051082">
    <property type="term" value="F:unfolded protein binding"/>
    <property type="evidence" value="ECO:0007669"/>
    <property type="project" value="InterPro"/>
</dbReference>
<dbReference type="PANTHER" id="PTHR36918:SF1">
    <property type="entry name" value="PROTEIN-EXPORT PROTEIN SECB"/>
    <property type="match status" value="1"/>
</dbReference>
<dbReference type="InterPro" id="IPR035958">
    <property type="entry name" value="SecB-like_sf"/>
</dbReference>
<name>A0A1J5SGB8_9ZZZZ</name>
<dbReference type="NCBIfam" id="TIGR00809">
    <property type="entry name" value="secB"/>
    <property type="match status" value="1"/>
</dbReference>
<dbReference type="NCBIfam" id="NF004392">
    <property type="entry name" value="PRK05751.1-3"/>
    <property type="match status" value="1"/>
</dbReference>
<dbReference type="SUPFAM" id="SSF54611">
    <property type="entry name" value="SecB-like"/>
    <property type="match status" value="1"/>
</dbReference>
<dbReference type="Gene3D" id="3.10.420.10">
    <property type="entry name" value="SecB-like"/>
    <property type="match status" value="1"/>
</dbReference>
<dbReference type="InterPro" id="IPR003708">
    <property type="entry name" value="SecB"/>
</dbReference>
<dbReference type="GO" id="GO:0051262">
    <property type="term" value="P:protein tetramerization"/>
    <property type="evidence" value="ECO:0007669"/>
    <property type="project" value="InterPro"/>
</dbReference>
<protein>
    <submittedName>
        <fullName evidence="1">Protein-export protein SecB</fullName>
    </submittedName>
</protein>
<comment type="caution">
    <text evidence="1">The sequence shown here is derived from an EMBL/GenBank/DDBJ whole genome shotgun (WGS) entry which is preliminary data.</text>
</comment>
<dbReference type="Pfam" id="PF02556">
    <property type="entry name" value="SecB"/>
    <property type="match status" value="1"/>
</dbReference>
<evidence type="ECO:0000313" key="1">
    <source>
        <dbReference type="EMBL" id="OIR00756.1"/>
    </source>
</evidence>
<reference evidence="1" key="1">
    <citation type="submission" date="2016-10" db="EMBL/GenBank/DDBJ databases">
        <title>Sequence of Gallionella enrichment culture.</title>
        <authorList>
            <person name="Poehlein A."/>
            <person name="Muehling M."/>
            <person name="Daniel R."/>
        </authorList>
    </citation>
    <scope>NUCLEOTIDE SEQUENCE</scope>
</reference>
<dbReference type="PANTHER" id="PTHR36918">
    <property type="match status" value="1"/>
</dbReference>
<proteinExistence type="inferred from homology"/>